<reference evidence="3 4" key="1">
    <citation type="journal article" date="2012" name="BMC Genomics">
        <title>Comparative genomic analysis of human infective Trypanosoma cruzi lineages with the bat-restricted subspecies T. cruzi marinkellei.</title>
        <authorList>
            <person name="Franzen O."/>
            <person name="Talavera-Lopez C."/>
            <person name="Ochaya S."/>
            <person name="Butler C.E."/>
            <person name="Messenger L.A."/>
            <person name="Lewis M.D."/>
            <person name="Llewellyn M.S."/>
            <person name="Marinkelle C.J."/>
            <person name="Tyler K.M."/>
            <person name="Miles M.A."/>
            <person name="Andersson B."/>
        </authorList>
    </citation>
    <scope>NUCLEOTIDE SEQUENCE [LARGE SCALE GENOMIC DNA]</scope>
    <source>
        <strain evidence="3 4">B7</strain>
    </source>
</reference>
<dbReference type="Proteomes" id="UP000007350">
    <property type="component" value="Unassembled WGS sequence"/>
</dbReference>
<feature type="non-terminal residue" evidence="3">
    <location>
        <position position="247"/>
    </location>
</feature>
<proteinExistence type="predicted"/>
<name>K2MQA4_TRYCR</name>
<keyword evidence="2" id="KW-0732">Signal</keyword>
<feature type="compositionally biased region" description="Polar residues" evidence="1">
    <location>
        <begin position="191"/>
        <end position="202"/>
    </location>
</feature>
<dbReference type="EMBL" id="AHKC01013646">
    <property type="protein sequence ID" value="EKF29270.1"/>
    <property type="molecule type" value="Genomic_DNA"/>
</dbReference>
<comment type="caution">
    <text evidence="3">The sequence shown here is derived from an EMBL/GenBank/DDBJ whole genome shotgun (WGS) entry which is preliminary data.</text>
</comment>
<feature type="chain" id="PRO_5003861363" evidence="2">
    <location>
        <begin position="28"/>
        <end position="247"/>
    </location>
</feature>
<evidence type="ECO:0000313" key="4">
    <source>
        <dbReference type="Proteomes" id="UP000007350"/>
    </source>
</evidence>
<feature type="compositionally biased region" description="Low complexity" evidence="1">
    <location>
        <begin position="80"/>
        <end position="91"/>
    </location>
</feature>
<protein>
    <submittedName>
        <fullName evidence="3">Mucin TcMUCII, putative</fullName>
    </submittedName>
</protein>
<keyword evidence="4" id="KW-1185">Reference proteome</keyword>
<sequence>MAMMMAGRVLLVCVLCVLWCGAGGGYAWNLDANIRNHYYGPNGVFCKSFPNTSFCDETTVDKPPTRGAASSVTVGNAVPGAEGSDQASGDDSAGGQGDGMEGTVSLGPGGEEGQGKLNRLGEGGTPQLSPPLPPSPPAKPLPPPTQAPPEPPGPSEQTNVPNPTNPGDSVTPGVTREPQSAQQSQLPSAGTAASSDTTQSTPAGGGAEPTSPSPDGQAAASGQGENSAAEGTPDGTPPFVAAVTHGD</sequence>
<feature type="compositionally biased region" description="Pro residues" evidence="1">
    <location>
        <begin position="128"/>
        <end position="154"/>
    </location>
</feature>
<feature type="compositionally biased region" description="Low complexity" evidence="1">
    <location>
        <begin position="178"/>
        <end position="189"/>
    </location>
</feature>
<feature type="region of interest" description="Disordered" evidence="1">
    <location>
        <begin position="63"/>
        <end position="247"/>
    </location>
</feature>
<accession>K2MQA4</accession>
<evidence type="ECO:0000256" key="1">
    <source>
        <dbReference type="SAM" id="MobiDB-lite"/>
    </source>
</evidence>
<feature type="signal peptide" evidence="2">
    <location>
        <begin position="1"/>
        <end position="27"/>
    </location>
</feature>
<feature type="compositionally biased region" description="Polar residues" evidence="1">
    <location>
        <begin position="159"/>
        <end position="168"/>
    </location>
</feature>
<evidence type="ECO:0000256" key="2">
    <source>
        <dbReference type="SAM" id="SignalP"/>
    </source>
</evidence>
<evidence type="ECO:0000313" key="3">
    <source>
        <dbReference type="EMBL" id="EKF29270.1"/>
    </source>
</evidence>
<gene>
    <name evidence="3" type="ORF">MOQ_006955</name>
</gene>
<organism evidence="3 4">
    <name type="scientific">Trypanosoma cruzi marinkellei</name>
    <dbReference type="NCBI Taxonomy" id="85056"/>
    <lineage>
        <taxon>Eukaryota</taxon>
        <taxon>Discoba</taxon>
        <taxon>Euglenozoa</taxon>
        <taxon>Kinetoplastea</taxon>
        <taxon>Metakinetoplastina</taxon>
        <taxon>Trypanosomatida</taxon>
        <taxon>Trypanosomatidae</taxon>
        <taxon>Trypanosoma</taxon>
        <taxon>Schizotrypanum</taxon>
    </lineage>
</organism>
<dbReference type="AlphaFoldDB" id="K2MQA4"/>